<protein>
    <submittedName>
        <fullName evidence="1">Unplaced genomic scaffold K443scaffold_10, whole genome shotgun sequence</fullName>
    </submittedName>
</protein>
<keyword evidence="2" id="KW-1185">Reference proteome</keyword>
<evidence type="ECO:0000313" key="1">
    <source>
        <dbReference type="EMBL" id="KIK07862.1"/>
    </source>
</evidence>
<organism evidence="1 2">
    <name type="scientific">Laccaria amethystina LaAM-08-1</name>
    <dbReference type="NCBI Taxonomy" id="1095629"/>
    <lineage>
        <taxon>Eukaryota</taxon>
        <taxon>Fungi</taxon>
        <taxon>Dikarya</taxon>
        <taxon>Basidiomycota</taxon>
        <taxon>Agaricomycotina</taxon>
        <taxon>Agaricomycetes</taxon>
        <taxon>Agaricomycetidae</taxon>
        <taxon>Agaricales</taxon>
        <taxon>Agaricineae</taxon>
        <taxon>Hydnangiaceae</taxon>
        <taxon>Laccaria</taxon>
    </lineage>
</organism>
<sequence>MVFIKGFKLDKKKIASSAQLRGKLDGPDDPRIENVVLLVLSEINQVSEYALDFRVGDGTDIFIVYDDGDDQAALEARELGPVEPIIWVMERQFLTGPAVWEIEEV</sequence>
<accession>A0A0C9YC31</accession>
<reference evidence="1 2" key="1">
    <citation type="submission" date="2014-04" db="EMBL/GenBank/DDBJ databases">
        <authorList>
            <consortium name="DOE Joint Genome Institute"/>
            <person name="Kuo A."/>
            <person name="Kohler A."/>
            <person name="Nagy L.G."/>
            <person name="Floudas D."/>
            <person name="Copeland A."/>
            <person name="Barry K.W."/>
            <person name="Cichocki N."/>
            <person name="Veneault-Fourrey C."/>
            <person name="LaButti K."/>
            <person name="Lindquist E.A."/>
            <person name="Lipzen A."/>
            <person name="Lundell T."/>
            <person name="Morin E."/>
            <person name="Murat C."/>
            <person name="Sun H."/>
            <person name="Tunlid A."/>
            <person name="Henrissat B."/>
            <person name="Grigoriev I.V."/>
            <person name="Hibbett D.S."/>
            <person name="Martin F."/>
            <person name="Nordberg H.P."/>
            <person name="Cantor M.N."/>
            <person name="Hua S.X."/>
        </authorList>
    </citation>
    <scope>NUCLEOTIDE SEQUENCE [LARGE SCALE GENOMIC DNA]</scope>
    <source>
        <strain evidence="1 2">LaAM-08-1</strain>
    </source>
</reference>
<evidence type="ECO:0000313" key="2">
    <source>
        <dbReference type="Proteomes" id="UP000054477"/>
    </source>
</evidence>
<dbReference type="EMBL" id="KN838545">
    <property type="protein sequence ID" value="KIK07862.1"/>
    <property type="molecule type" value="Genomic_DNA"/>
</dbReference>
<reference evidence="2" key="2">
    <citation type="submission" date="2015-01" db="EMBL/GenBank/DDBJ databases">
        <title>Evolutionary Origins and Diversification of the Mycorrhizal Mutualists.</title>
        <authorList>
            <consortium name="DOE Joint Genome Institute"/>
            <consortium name="Mycorrhizal Genomics Consortium"/>
            <person name="Kohler A."/>
            <person name="Kuo A."/>
            <person name="Nagy L.G."/>
            <person name="Floudas D."/>
            <person name="Copeland A."/>
            <person name="Barry K.W."/>
            <person name="Cichocki N."/>
            <person name="Veneault-Fourrey C."/>
            <person name="LaButti K."/>
            <person name="Lindquist E.A."/>
            <person name="Lipzen A."/>
            <person name="Lundell T."/>
            <person name="Morin E."/>
            <person name="Murat C."/>
            <person name="Riley R."/>
            <person name="Ohm R."/>
            <person name="Sun H."/>
            <person name="Tunlid A."/>
            <person name="Henrissat B."/>
            <person name="Grigoriev I.V."/>
            <person name="Hibbett D.S."/>
            <person name="Martin F."/>
        </authorList>
    </citation>
    <scope>NUCLEOTIDE SEQUENCE [LARGE SCALE GENOMIC DNA]</scope>
    <source>
        <strain evidence="2">LaAM-08-1</strain>
    </source>
</reference>
<dbReference type="HOGENOM" id="CLU_2237009_0_0_1"/>
<gene>
    <name evidence="1" type="ORF">K443DRAFT_153114</name>
</gene>
<dbReference type="OrthoDB" id="3254719at2759"/>
<proteinExistence type="predicted"/>
<dbReference type="Proteomes" id="UP000054477">
    <property type="component" value="Unassembled WGS sequence"/>
</dbReference>
<dbReference type="AlphaFoldDB" id="A0A0C9YC31"/>
<name>A0A0C9YC31_9AGAR</name>